<dbReference type="GO" id="GO:0008270">
    <property type="term" value="F:zinc ion binding"/>
    <property type="evidence" value="ECO:0007669"/>
    <property type="project" value="InterPro"/>
</dbReference>
<evidence type="ECO:0000313" key="4">
    <source>
        <dbReference type="EMBL" id="KUJ17158.1"/>
    </source>
</evidence>
<dbReference type="PANTHER" id="PTHR37540">
    <property type="entry name" value="TRANSCRIPTION FACTOR (ACR-2), PUTATIVE-RELATED-RELATED"/>
    <property type="match status" value="1"/>
</dbReference>
<proteinExistence type="predicted"/>
<reference evidence="4 5" key="1">
    <citation type="submission" date="2015-10" db="EMBL/GenBank/DDBJ databases">
        <title>Full genome of DAOMC 229536 Phialocephala scopiformis, a fungal endophyte of spruce producing the potent anti-insectan compound rugulosin.</title>
        <authorList>
            <consortium name="DOE Joint Genome Institute"/>
            <person name="Walker A.K."/>
            <person name="Frasz S.L."/>
            <person name="Seifert K.A."/>
            <person name="Miller J.D."/>
            <person name="Mondo S.J."/>
            <person name="Labutti K."/>
            <person name="Lipzen A."/>
            <person name="Dockter R."/>
            <person name="Kennedy M."/>
            <person name="Grigoriev I.V."/>
            <person name="Spatafora J.W."/>
        </authorList>
    </citation>
    <scope>NUCLEOTIDE SEQUENCE [LARGE SCALE GENOMIC DNA]</scope>
    <source>
        <strain evidence="4 5">CBS 120377</strain>
    </source>
</reference>
<dbReference type="GO" id="GO:0000981">
    <property type="term" value="F:DNA-binding transcription factor activity, RNA polymerase II-specific"/>
    <property type="evidence" value="ECO:0007669"/>
    <property type="project" value="InterPro"/>
</dbReference>
<dbReference type="InterPro" id="IPR021858">
    <property type="entry name" value="Fun_TF"/>
</dbReference>
<dbReference type="Gene3D" id="4.10.240.10">
    <property type="entry name" value="Zn(2)-C6 fungal-type DNA-binding domain"/>
    <property type="match status" value="1"/>
</dbReference>
<dbReference type="OrthoDB" id="4158087at2759"/>
<dbReference type="EMBL" id="KQ947415">
    <property type="protein sequence ID" value="KUJ17158.1"/>
    <property type="molecule type" value="Genomic_DNA"/>
</dbReference>
<organism evidence="4 5">
    <name type="scientific">Mollisia scopiformis</name>
    <name type="common">Conifer needle endophyte fungus</name>
    <name type="synonym">Phialocephala scopiformis</name>
    <dbReference type="NCBI Taxonomy" id="149040"/>
    <lineage>
        <taxon>Eukaryota</taxon>
        <taxon>Fungi</taxon>
        <taxon>Dikarya</taxon>
        <taxon>Ascomycota</taxon>
        <taxon>Pezizomycotina</taxon>
        <taxon>Leotiomycetes</taxon>
        <taxon>Helotiales</taxon>
        <taxon>Mollisiaceae</taxon>
        <taxon>Mollisia</taxon>
    </lineage>
</organism>
<dbReference type="Pfam" id="PF11951">
    <property type="entry name" value="Fungal_trans_2"/>
    <property type="match status" value="1"/>
</dbReference>
<dbReference type="Proteomes" id="UP000070700">
    <property type="component" value="Unassembled WGS sequence"/>
</dbReference>
<evidence type="ECO:0000313" key="5">
    <source>
        <dbReference type="Proteomes" id="UP000070700"/>
    </source>
</evidence>
<protein>
    <recommendedName>
        <fullName evidence="3">Zn(2)-C6 fungal-type domain-containing protein</fullName>
    </recommendedName>
</protein>
<dbReference type="CDD" id="cd00067">
    <property type="entry name" value="GAL4"/>
    <property type="match status" value="1"/>
</dbReference>
<dbReference type="PANTHER" id="PTHR37540:SF5">
    <property type="entry name" value="TRANSCRIPTION FACTOR DOMAIN-CONTAINING PROTEIN"/>
    <property type="match status" value="1"/>
</dbReference>
<accession>A0A194XAF5</accession>
<dbReference type="AlphaFoldDB" id="A0A194XAF5"/>
<dbReference type="InterPro" id="IPR036864">
    <property type="entry name" value="Zn2-C6_fun-type_DNA-bd_sf"/>
</dbReference>
<feature type="domain" description="Zn(2)-C6 fungal-type" evidence="3">
    <location>
        <begin position="23"/>
        <end position="57"/>
    </location>
</feature>
<keyword evidence="1" id="KW-0539">Nucleus</keyword>
<sequence>MLSPSGNWKPVSNNRSKKKSKQGCRTCKTRKVKCDEQRPVCGNCNIYYSSRIQKCDYGNAPNPESDEKPSNRSSIVRSTKGLMFDKHVIANPNTNTFMTLPRRRPLLPSTVGGAALDPFNTVARSDLPSADQLLHHYLSAIISKCLPAGHTPDKNPLIKGLWGLLQSDVFYHTVILQVSAVELELLQGKPNTFHSDKYTRESMRILRSRIEDPNEAVSDQTMSAVATLATLEYGKKNMTAMKMHLDGLKRMVSMRGGLSKVRASSQTTATMIHWFTMLMMQDSIFPPDKRDDLSSDEPSKLYSLEPSPQYLSLESFDMEEGVRVIMERTRRISEHLSSGVQSAANTPDDFHWQFNALLQRLCHLKVRAGAGSTTAYFTEACRHATSLFLFLPFDNHYPDPTLVINSMLHKLKSALQHLVPASGPQARLLLWLLAVGGVTSVNLPERDWFIGHLVPIVAHLELRSWADFTSAMEGIIYVRKFLDGSFRELWDDVKFATDALAEQDPYTSIILVSRSSSATLVESDGEALEAASTSREASQ</sequence>
<dbReference type="KEGG" id="psco:LY89DRAFT_72922"/>
<dbReference type="SMART" id="SM00066">
    <property type="entry name" value="GAL4"/>
    <property type="match status" value="1"/>
</dbReference>
<dbReference type="InterPro" id="IPR001138">
    <property type="entry name" value="Zn2Cys6_DnaBD"/>
</dbReference>
<feature type="compositionally biased region" description="Polar residues" evidence="2">
    <location>
        <begin position="1"/>
        <end position="14"/>
    </location>
</feature>
<evidence type="ECO:0000259" key="3">
    <source>
        <dbReference type="PROSITE" id="PS50048"/>
    </source>
</evidence>
<dbReference type="SUPFAM" id="SSF57701">
    <property type="entry name" value="Zn2/Cys6 DNA-binding domain"/>
    <property type="match status" value="1"/>
</dbReference>
<gene>
    <name evidence="4" type="ORF">LY89DRAFT_72922</name>
</gene>
<name>A0A194XAF5_MOLSC</name>
<dbReference type="InParanoid" id="A0A194XAF5"/>
<evidence type="ECO:0000256" key="1">
    <source>
        <dbReference type="ARBA" id="ARBA00023242"/>
    </source>
</evidence>
<dbReference type="RefSeq" id="XP_018071513.1">
    <property type="nucleotide sequence ID" value="XM_018219357.1"/>
</dbReference>
<evidence type="ECO:0000256" key="2">
    <source>
        <dbReference type="SAM" id="MobiDB-lite"/>
    </source>
</evidence>
<dbReference type="Pfam" id="PF00172">
    <property type="entry name" value="Zn_clus"/>
    <property type="match status" value="1"/>
</dbReference>
<dbReference type="PROSITE" id="PS50048">
    <property type="entry name" value="ZN2_CY6_FUNGAL_2"/>
    <property type="match status" value="1"/>
</dbReference>
<feature type="region of interest" description="Disordered" evidence="2">
    <location>
        <begin position="1"/>
        <end position="22"/>
    </location>
</feature>
<keyword evidence="5" id="KW-1185">Reference proteome</keyword>
<dbReference type="GeneID" id="28829083"/>